<keyword evidence="11" id="KW-1185">Reference proteome</keyword>
<dbReference type="CDD" id="cd16015">
    <property type="entry name" value="LTA_synthase"/>
    <property type="match status" value="1"/>
</dbReference>
<feature type="transmembrane region" description="Helical" evidence="8">
    <location>
        <begin position="96"/>
        <end position="113"/>
    </location>
</feature>
<keyword evidence="6 8" id="KW-0472">Membrane</keyword>
<evidence type="ECO:0000256" key="3">
    <source>
        <dbReference type="ARBA" id="ARBA00022475"/>
    </source>
</evidence>
<dbReference type="SUPFAM" id="SSF53649">
    <property type="entry name" value="Alkaline phosphatase-like"/>
    <property type="match status" value="1"/>
</dbReference>
<evidence type="ECO:0000313" key="10">
    <source>
        <dbReference type="EMBL" id="PLT31756.1"/>
    </source>
</evidence>
<feature type="domain" description="Sulfatase N-terminal" evidence="9">
    <location>
        <begin position="264"/>
        <end position="549"/>
    </location>
</feature>
<evidence type="ECO:0000313" key="11">
    <source>
        <dbReference type="Proteomes" id="UP000234748"/>
    </source>
</evidence>
<reference evidence="10 11" key="1">
    <citation type="submission" date="2017-11" db="EMBL/GenBank/DDBJ databases">
        <title>Comparitive Functional Genomics of Dry Heat Resistant strains isolated from the Viking Spacecraft.</title>
        <authorList>
            <person name="Seuylemezian A."/>
            <person name="Cooper K."/>
            <person name="Vaishampayan P."/>
        </authorList>
    </citation>
    <scope>NUCLEOTIDE SEQUENCE [LARGE SCALE GENOMIC DNA]</scope>
    <source>
        <strain evidence="10 11">V1-29</strain>
    </source>
</reference>
<dbReference type="PANTHER" id="PTHR47371:SF3">
    <property type="entry name" value="PHOSPHOGLYCEROL TRANSFERASE I"/>
    <property type="match status" value="1"/>
</dbReference>
<accession>A0A2N5MBN1</accession>
<dbReference type="PANTHER" id="PTHR47371">
    <property type="entry name" value="LIPOTEICHOIC ACID SYNTHASE"/>
    <property type="match status" value="1"/>
</dbReference>
<dbReference type="InterPro" id="IPR017850">
    <property type="entry name" value="Alkaline_phosphatase_core_sf"/>
</dbReference>
<evidence type="ECO:0000259" key="9">
    <source>
        <dbReference type="Pfam" id="PF00884"/>
    </source>
</evidence>
<comment type="subcellular location">
    <subcellularLocation>
        <location evidence="1">Cell membrane</location>
        <topology evidence="1">Multi-pass membrane protein</topology>
    </subcellularLocation>
</comment>
<dbReference type="EMBL" id="PGUY01000002">
    <property type="protein sequence ID" value="PLT31756.1"/>
    <property type="molecule type" value="Genomic_DNA"/>
</dbReference>
<name>A0A2N5MBN1_9BACI</name>
<feature type="region of interest" description="Disordered" evidence="7">
    <location>
        <begin position="1"/>
        <end position="21"/>
    </location>
</feature>
<protein>
    <recommendedName>
        <fullName evidence="9">Sulfatase N-terminal domain-containing protein</fullName>
    </recommendedName>
</protein>
<dbReference type="InterPro" id="IPR050448">
    <property type="entry name" value="OpgB/LTA_synthase_biosynth"/>
</dbReference>
<keyword evidence="4 8" id="KW-0812">Transmembrane</keyword>
<evidence type="ECO:0000256" key="7">
    <source>
        <dbReference type="SAM" id="MobiDB-lite"/>
    </source>
</evidence>
<sequence length="721" mass="82080">MSMDPSPNMNQDIQPQRKREPRSRVLYKKMAVQLLTLFFMIGLPILTLVVSEIIVREALTMPFGDWTTEFTKRFALNILLLVALFNVLYILPRKWYMFTSFLLSGILIFFAVANKIKIEIRNSPIAVGDFALLNELKGLDNPVDLNIPLIIGVIVGVIAVVVVIFLLIPKFKENWIFKAAIFVLSGGFLAVVWTDYPVSPMEKVQFQNTWWQQEVGTMRNGLFGNFAMLAKQTQIAPPAGYSKKTVESFGKEYKPAAGKSGEKPNVIFLMSEAFTDPYHFGKQHFTQDPIPNFHKLYNESLHGTMYSPEFGGGTANVEFEALTGLSRQFMPDNYVAYQLYVKKPLPSVAYAFRDAGYDTTAIHSYYGWYYQRQSVYRLLGFNQFISGEFMDLDHANGSGWGFPKDNSITNSTLEALDHTKGKDFIHAVSAEAHQPYKPQPDSKFLKKGTLPDITRQYLNKYTEKMHSVDQELGRLIEELKKRDEPTILVFWGDHYPTFGNNNQVFGAQGTQIANNMLNDYEDFIKTHDVPYFIWSSEGNKSKKLDLSPNQFGAISLEMAGVKGNTVTAILDKMRAQGDAVVPYTKWQKQMGKQTKEMEDLHVLQYDLLHGKRYAGDSIPGLIDEPTKDYHLGLYPTIKIQKTTFTADHYEIFVKGAPKYAKIMSKDGKEVKAVWKDGADDTASFTVNKNDMEAKESYRFAVYDNLDNVLRTSKYFKLKETE</sequence>
<dbReference type="AlphaFoldDB" id="A0A2N5MBN1"/>
<evidence type="ECO:0000256" key="6">
    <source>
        <dbReference type="ARBA" id="ARBA00023136"/>
    </source>
</evidence>
<evidence type="ECO:0000256" key="2">
    <source>
        <dbReference type="ARBA" id="ARBA00004936"/>
    </source>
</evidence>
<keyword evidence="3" id="KW-1003">Cell membrane</keyword>
<keyword evidence="5 8" id="KW-1133">Transmembrane helix</keyword>
<organism evidence="10 11">
    <name type="scientific">Peribacillus deserti</name>
    <dbReference type="NCBI Taxonomy" id="673318"/>
    <lineage>
        <taxon>Bacteria</taxon>
        <taxon>Bacillati</taxon>
        <taxon>Bacillota</taxon>
        <taxon>Bacilli</taxon>
        <taxon>Bacillales</taxon>
        <taxon>Bacillaceae</taxon>
        <taxon>Peribacillus</taxon>
    </lineage>
</organism>
<comment type="caution">
    <text evidence="10">The sequence shown here is derived from an EMBL/GenBank/DDBJ whole genome shotgun (WGS) entry which is preliminary data.</text>
</comment>
<feature type="transmembrane region" description="Helical" evidence="8">
    <location>
        <begin position="74"/>
        <end position="91"/>
    </location>
</feature>
<evidence type="ECO:0000256" key="8">
    <source>
        <dbReference type="SAM" id="Phobius"/>
    </source>
</evidence>
<evidence type="ECO:0000256" key="5">
    <source>
        <dbReference type="ARBA" id="ARBA00022989"/>
    </source>
</evidence>
<gene>
    <name evidence="10" type="ORF">CUU66_00915</name>
</gene>
<dbReference type="GO" id="GO:0005886">
    <property type="term" value="C:plasma membrane"/>
    <property type="evidence" value="ECO:0007669"/>
    <property type="project" value="UniProtKB-SubCell"/>
</dbReference>
<dbReference type="Proteomes" id="UP000234748">
    <property type="component" value="Unassembled WGS sequence"/>
</dbReference>
<dbReference type="Pfam" id="PF00884">
    <property type="entry name" value="Sulfatase"/>
    <property type="match status" value="1"/>
</dbReference>
<dbReference type="Gene3D" id="3.40.720.10">
    <property type="entry name" value="Alkaline Phosphatase, subunit A"/>
    <property type="match status" value="1"/>
</dbReference>
<feature type="compositionally biased region" description="Polar residues" evidence="7">
    <location>
        <begin position="1"/>
        <end position="14"/>
    </location>
</feature>
<proteinExistence type="predicted"/>
<feature type="transmembrane region" description="Helical" evidence="8">
    <location>
        <begin position="147"/>
        <end position="168"/>
    </location>
</feature>
<dbReference type="InterPro" id="IPR000917">
    <property type="entry name" value="Sulfatase_N"/>
</dbReference>
<comment type="pathway">
    <text evidence="2">Cell wall biogenesis; lipoteichoic acid biosynthesis.</text>
</comment>
<feature type="transmembrane region" description="Helical" evidence="8">
    <location>
        <begin position="175"/>
        <end position="193"/>
    </location>
</feature>
<dbReference type="OrthoDB" id="243547at2"/>
<evidence type="ECO:0000256" key="1">
    <source>
        <dbReference type="ARBA" id="ARBA00004651"/>
    </source>
</evidence>
<evidence type="ECO:0000256" key="4">
    <source>
        <dbReference type="ARBA" id="ARBA00022692"/>
    </source>
</evidence>
<feature type="transmembrane region" description="Helical" evidence="8">
    <location>
        <begin position="31"/>
        <end position="54"/>
    </location>
</feature>